<accession>A0A8B6FV74</accession>
<gene>
    <name evidence="1" type="ORF">MGAL_10B053449</name>
</gene>
<dbReference type="Proteomes" id="UP000596742">
    <property type="component" value="Unassembled WGS sequence"/>
</dbReference>
<sequence length="442" mass="51573">MDTDHSNQDNDDQEHIHGIRKITYWEKYGVKRFSYRGKRKYTPLVYQPDEGGIIISNDVFGLTIRQFERMHKDCLCRRKTHENWIMNLRYPDKALNEYLEYLENCTDCNKEKLPFQITFTLYHNEIYYRIIFLHLHVKQLLFILHDTIYNANDESATQISSGSLAEGLDLPGSDVDIMFVHDAVYVTRIEKNIKHPVQRTEVFMETDTDHPGFTRLRLVAAGKREHIFVSKECIVNTQTSLHLSTTNFLKHMKQINTKTNYSTHGPCLSDKDQTIDIANCLKSKYLPYHVIPWILRYRLQLPPNAIIDRNFLVYVVCYGQNVKSLTQNYNVLTLIESLQNSKSSTFNIGAYKFHYASISQNATQLLSPPNTNYDIRTSYHRHLQNGIQMDAVTGWLLYASFYYVTAQYNETIELTEFVLPKCSPDMIGLGNHYSQTTTVKQI</sequence>
<keyword evidence="2" id="KW-1185">Reference proteome</keyword>
<reference evidence="1" key="1">
    <citation type="submission" date="2018-11" db="EMBL/GenBank/DDBJ databases">
        <authorList>
            <person name="Alioto T."/>
            <person name="Alioto T."/>
        </authorList>
    </citation>
    <scope>NUCLEOTIDE SEQUENCE</scope>
</reference>
<organism evidence="1 2">
    <name type="scientific">Mytilus galloprovincialis</name>
    <name type="common">Mediterranean mussel</name>
    <dbReference type="NCBI Taxonomy" id="29158"/>
    <lineage>
        <taxon>Eukaryota</taxon>
        <taxon>Metazoa</taxon>
        <taxon>Spiralia</taxon>
        <taxon>Lophotrochozoa</taxon>
        <taxon>Mollusca</taxon>
        <taxon>Bivalvia</taxon>
        <taxon>Autobranchia</taxon>
        <taxon>Pteriomorphia</taxon>
        <taxon>Mytilida</taxon>
        <taxon>Mytiloidea</taxon>
        <taxon>Mytilidae</taxon>
        <taxon>Mytilinae</taxon>
        <taxon>Mytilus</taxon>
    </lineage>
</organism>
<comment type="caution">
    <text evidence="1">The sequence shown here is derived from an EMBL/GenBank/DDBJ whole genome shotgun (WGS) entry which is preliminary data.</text>
</comment>
<protein>
    <submittedName>
        <fullName evidence="1">Uncharacterized protein</fullName>
    </submittedName>
</protein>
<evidence type="ECO:0000313" key="1">
    <source>
        <dbReference type="EMBL" id="VDI54292.1"/>
    </source>
</evidence>
<evidence type="ECO:0000313" key="2">
    <source>
        <dbReference type="Proteomes" id="UP000596742"/>
    </source>
</evidence>
<dbReference type="EMBL" id="UYJE01007380">
    <property type="protein sequence ID" value="VDI54292.1"/>
    <property type="molecule type" value="Genomic_DNA"/>
</dbReference>
<dbReference type="AlphaFoldDB" id="A0A8B6FV74"/>
<dbReference type="OrthoDB" id="6112914at2759"/>
<proteinExistence type="predicted"/>
<name>A0A8B6FV74_MYTGA</name>